<evidence type="ECO:0000313" key="3">
    <source>
        <dbReference type="Proteomes" id="UP000249185"/>
    </source>
</evidence>
<dbReference type="EMBL" id="QFPW01000023">
    <property type="protein sequence ID" value="PZQ46610.1"/>
    <property type="molecule type" value="Genomic_DNA"/>
</dbReference>
<dbReference type="NCBIfam" id="TIGR01244">
    <property type="entry name" value="TIGR01244 family sulfur transferase"/>
    <property type="match status" value="1"/>
</dbReference>
<accession>A0A2W5Q5F1</accession>
<proteinExistence type="predicted"/>
<dbReference type="Gene3D" id="3.90.190.10">
    <property type="entry name" value="Protein tyrosine phosphatase superfamily"/>
    <property type="match status" value="1"/>
</dbReference>
<sequence>MPITKITPDYSVSTQITAADVAEIADMGFRAIMCNRPDGEGADQTPVAEVRAAAEARGLAFAYVPVISGGIAPQNVTAFEEALAELPRPVLAYCRSGTRCRILWEMSQG</sequence>
<evidence type="ECO:0000313" key="2">
    <source>
        <dbReference type="EMBL" id="PZQ46610.1"/>
    </source>
</evidence>
<evidence type="ECO:0000259" key="1">
    <source>
        <dbReference type="Pfam" id="PF04273"/>
    </source>
</evidence>
<protein>
    <submittedName>
        <fullName evidence="2">TIGR01244 family phosphatase</fullName>
    </submittedName>
</protein>
<dbReference type="GO" id="GO:0016787">
    <property type="term" value="F:hydrolase activity"/>
    <property type="evidence" value="ECO:0007669"/>
    <property type="project" value="InterPro"/>
</dbReference>
<dbReference type="Proteomes" id="UP000249185">
    <property type="component" value="Unassembled WGS sequence"/>
</dbReference>
<organism evidence="2 3">
    <name type="scientific">Rhodovulum sulfidophilum</name>
    <name type="common">Rhodobacter sulfidophilus</name>
    <dbReference type="NCBI Taxonomy" id="35806"/>
    <lineage>
        <taxon>Bacteria</taxon>
        <taxon>Pseudomonadati</taxon>
        <taxon>Pseudomonadota</taxon>
        <taxon>Alphaproteobacteria</taxon>
        <taxon>Rhodobacterales</taxon>
        <taxon>Paracoccaceae</taxon>
        <taxon>Rhodovulum</taxon>
    </lineage>
</organism>
<reference evidence="2 3" key="1">
    <citation type="submission" date="2017-08" db="EMBL/GenBank/DDBJ databases">
        <title>Infants hospitalized years apart are colonized by the same room-sourced microbial strains.</title>
        <authorList>
            <person name="Brooks B."/>
            <person name="Olm M.R."/>
            <person name="Firek B.A."/>
            <person name="Baker R."/>
            <person name="Thomas B.C."/>
            <person name="Morowitz M.J."/>
            <person name="Banfield J.F."/>
        </authorList>
    </citation>
    <scope>NUCLEOTIDE SEQUENCE [LARGE SCALE GENOMIC DNA]</scope>
    <source>
        <strain evidence="2">S2_005_002_R2_34</strain>
    </source>
</reference>
<dbReference type="InterPro" id="IPR029021">
    <property type="entry name" value="Prot-tyrosine_phosphatase-like"/>
</dbReference>
<comment type="caution">
    <text evidence="2">The sequence shown here is derived from an EMBL/GenBank/DDBJ whole genome shotgun (WGS) entry which is preliminary data.</text>
</comment>
<gene>
    <name evidence="2" type="ORF">DI556_19915</name>
</gene>
<name>A0A2W5Q5F1_RHOSU</name>
<feature type="domain" description="Beta-lactamase hydrolase-like protein phosphatase-like" evidence="1">
    <location>
        <begin position="5"/>
        <end position="108"/>
    </location>
</feature>
<dbReference type="InterPro" id="IPR005939">
    <property type="entry name" value="BLH_phosphatase-like"/>
</dbReference>
<dbReference type="AlphaFoldDB" id="A0A2W5Q5F1"/>
<dbReference type="Pfam" id="PF04273">
    <property type="entry name" value="BLH_phosphatase"/>
    <property type="match status" value="1"/>
</dbReference>